<dbReference type="OrthoDB" id="5372878at2"/>
<feature type="domain" description="ABC-type transport auxiliary lipoprotein component" evidence="2">
    <location>
        <begin position="25"/>
        <end position="178"/>
    </location>
</feature>
<proteinExistence type="predicted"/>
<dbReference type="Pfam" id="PF03886">
    <property type="entry name" value="ABC_trans_aux"/>
    <property type="match status" value="1"/>
</dbReference>
<protein>
    <submittedName>
        <fullName evidence="3">Membrane integrity-associated transporter subunit PqiC</fullName>
    </submittedName>
</protein>
<dbReference type="AlphaFoldDB" id="A0A550JKA3"/>
<reference evidence="3 4" key="1">
    <citation type="submission" date="2019-07" db="EMBL/GenBank/DDBJ databases">
        <title>Insights of Desulfuromonas acetexigens electromicrobiology.</title>
        <authorList>
            <person name="Katuri K."/>
            <person name="Sapireddy V."/>
            <person name="Shaw D.R."/>
            <person name="Saikaly P."/>
        </authorList>
    </citation>
    <scope>NUCLEOTIDE SEQUENCE [LARGE SCALE GENOMIC DNA]</scope>
    <source>
        <strain evidence="3 4">2873</strain>
    </source>
</reference>
<evidence type="ECO:0000256" key="1">
    <source>
        <dbReference type="SAM" id="SignalP"/>
    </source>
</evidence>
<gene>
    <name evidence="3" type="ORF">FL622_00255</name>
</gene>
<name>A0A550JKA3_9BACT</name>
<dbReference type="EMBL" id="VJVV01000001">
    <property type="protein sequence ID" value="TRO83649.1"/>
    <property type="molecule type" value="Genomic_DNA"/>
</dbReference>
<organism evidence="3 4">
    <name type="scientific">Trichloromonas acetexigens</name>
    <dbReference type="NCBI Taxonomy" id="38815"/>
    <lineage>
        <taxon>Bacteria</taxon>
        <taxon>Pseudomonadati</taxon>
        <taxon>Thermodesulfobacteriota</taxon>
        <taxon>Desulfuromonadia</taxon>
        <taxon>Desulfuromonadales</taxon>
        <taxon>Trichloromonadaceae</taxon>
        <taxon>Trichloromonas</taxon>
    </lineage>
</organism>
<feature type="chain" id="PRO_5022153512" evidence="1">
    <location>
        <begin position="23"/>
        <end position="185"/>
    </location>
</feature>
<evidence type="ECO:0000313" key="3">
    <source>
        <dbReference type="EMBL" id="TRO83649.1"/>
    </source>
</evidence>
<dbReference type="Proteomes" id="UP000317155">
    <property type="component" value="Unassembled WGS sequence"/>
</dbReference>
<keyword evidence="1" id="KW-0732">Signal</keyword>
<dbReference type="RefSeq" id="WP_092052201.1">
    <property type="nucleotide sequence ID" value="NZ_FOJJ01000001.1"/>
</dbReference>
<evidence type="ECO:0000259" key="2">
    <source>
        <dbReference type="Pfam" id="PF03886"/>
    </source>
</evidence>
<accession>A0A550JKA3</accession>
<feature type="signal peptide" evidence="1">
    <location>
        <begin position="1"/>
        <end position="22"/>
    </location>
</feature>
<dbReference type="SUPFAM" id="SSF159594">
    <property type="entry name" value="XCC0632-like"/>
    <property type="match status" value="1"/>
</dbReference>
<evidence type="ECO:0000313" key="4">
    <source>
        <dbReference type="Proteomes" id="UP000317155"/>
    </source>
</evidence>
<dbReference type="Gene3D" id="3.40.50.10610">
    <property type="entry name" value="ABC-type transport auxiliary lipoprotein component"/>
    <property type="match status" value="1"/>
</dbReference>
<keyword evidence="4" id="KW-1185">Reference proteome</keyword>
<sequence>MIRYLRYLLLLSLLGCSTTPPAAFYTLSPGLAPPGTALPLTLGLTLSEFPEALDRPQLMLRTGENRLDIQELHRWAAPLEGQVRGVLRENLASTGARVETHPWPRDFAPERQIRLAVTRFDGRPGATADLHARWTLNTADGTPILTRTAAYSEPAGESIETLVAAQNRLLERLAVEIVGSVRCEE</sequence>
<comment type="caution">
    <text evidence="3">The sequence shown here is derived from an EMBL/GenBank/DDBJ whole genome shotgun (WGS) entry which is preliminary data.</text>
</comment>
<dbReference type="InterPro" id="IPR005586">
    <property type="entry name" value="ABC_trans_aux"/>
</dbReference>